<sequence>MKISLLTNVLLLTSITISAQIIEPTRYNLDSLGYPTDKKEYKYIRVVENYNNQPNIFIFTEYYKSGKIKMKAISTKMDEPRFEGPRIDYYENGNKQRETQYSKNLINGKQTEWYENQNKKIEKIIHTDPKTLESQTQIIQYWNENNEQKVIDGNGFYEETTGEIYEKGEIKNSRKQGIWTGKNNKTKNSFTENYENGALISGVSIDANNVEHPYKVLFEKPEYKEGMMAFYQFIGKNYRVPYGLQTKPGEKPKLYAVFNVDIDGKLTDIKIVKDLGLGTGEEAIRVLKKSPNWIPGTHRGIISKVSFRLPISIQSPAN</sequence>
<comment type="caution">
    <text evidence="2">The sequence shown here is derived from an EMBL/GenBank/DDBJ whole genome shotgun (WGS) entry which is preliminary data.</text>
</comment>
<evidence type="ECO:0000313" key="3">
    <source>
        <dbReference type="Proteomes" id="UP000661715"/>
    </source>
</evidence>
<protein>
    <recommendedName>
        <fullName evidence="4">Energy transducer TonB</fullName>
    </recommendedName>
</protein>
<dbReference type="Proteomes" id="UP000661715">
    <property type="component" value="Unassembled WGS sequence"/>
</dbReference>
<organism evidence="2 3">
    <name type="scientific">Flavobacterium pokkalii</name>
    <dbReference type="NCBI Taxonomy" id="1940408"/>
    <lineage>
        <taxon>Bacteria</taxon>
        <taxon>Pseudomonadati</taxon>
        <taxon>Bacteroidota</taxon>
        <taxon>Flavobacteriia</taxon>
        <taxon>Flavobacteriales</taxon>
        <taxon>Flavobacteriaceae</taxon>
        <taxon>Flavobacterium</taxon>
    </lineage>
</organism>
<keyword evidence="1" id="KW-0732">Signal</keyword>
<proteinExistence type="predicted"/>
<keyword evidence="3" id="KW-1185">Reference proteome</keyword>
<evidence type="ECO:0000256" key="1">
    <source>
        <dbReference type="SAM" id="SignalP"/>
    </source>
</evidence>
<name>A0ABR7UN75_9FLAO</name>
<dbReference type="EMBL" id="NASZ01000002">
    <property type="protein sequence ID" value="MBD0724078.1"/>
    <property type="molecule type" value="Genomic_DNA"/>
</dbReference>
<dbReference type="SUPFAM" id="SSF82185">
    <property type="entry name" value="Histone H3 K4-specific methyltransferase SET7/9 N-terminal domain"/>
    <property type="match status" value="1"/>
</dbReference>
<evidence type="ECO:0000313" key="2">
    <source>
        <dbReference type="EMBL" id="MBD0724078.1"/>
    </source>
</evidence>
<feature type="signal peptide" evidence="1">
    <location>
        <begin position="1"/>
        <end position="19"/>
    </location>
</feature>
<accession>A0ABR7UN75</accession>
<feature type="chain" id="PRO_5045046592" description="Energy transducer TonB" evidence="1">
    <location>
        <begin position="20"/>
        <end position="318"/>
    </location>
</feature>
<dbReference type="Gene3D" id="3.90.930.1">
    <property type="match status" value="1"/>
</dbReference>
<gene>
    <name evidence="2" type="ORF">B6A10_02695</name>
</gene>
<dbReference type="Gene3D" id="3.30.1150.10">
    <property type="match status" value="1"/>
</dbReference>
<reference evidence="2 3" key="1">
    <citation type="journal article" date="2020" name="Microbiol. Res.">
        <title>Flavobacterium pokkalii sp. nov., a novel plant growth promoting native rhizobacteria isolated from pokkali rice grown in coastal saline affected agricultural regions of southern India, Kerala.</title>
        <authorList>
            <person name="Menon R.R."/>
            <person name="Kumari S."/>
            <person name="Viver T."/>
            <person name="Rameshkumar N."/>
        </authorList>
    </citation>
    <scope>NUCLEOTIDE SEQUENCE [LARGE SCALE GENOMIC DNA]</scope>
    <source>
        <strain evidence="2 3">L1I52</strain>
    </source>
</reference>
<dbReference type="SUPFAM" id="SSF74653">
    <property type="entry name" value="TolA/TonB C-terminal domain"/>
    <property type="match status" value="1"/>
</dbReference>
<evidence type="ECO:0008006" key="4">
    <source>
        <dbReference type="Google" id="ProtNLM"/>
    </source>
</evidence>
<dbReference type="RefSeq" id="WP_055093774.1">
    <property type="nucleotide sequence ID" value="NZ_NASZ01000002.1"/>
</dbReference>